<dbReference type="AlphaFoldDB" id="A0A917RIZ0"/>
<keyword evidence="4" id="KW-1185">Reference proteome</keyword>
<comment type="caution">
    <text evidence="3">The sequence shown here is derived from an EMBL/GenBank/DDBJ whole genome shotgun (WGS) entry which is preliminary data.</text>
</comment>
<proteinExistence type="predicted"/>
<feature type="region of interest" description="Disordered" evidence="1">
    <location>
        <begin position="119"/>
        <end position="150"/>
    </location>
</feature>
<reference evidence="3" key="1">
    <citation type="journal article" date="2014" name="Int. J. Syst. Evol. Microbiol.">
        <title>Complete genome sequence of Corynebacterium casei LMG S-19264T (=DSM 44701T), isolated from a smear-ripened cheese.</title>
        <authorList>
            <consortium name="US DOE Joint Genome Institute (JGI-PGF)"/>
            <person name="Walter F."/>
            <person name="Albersmeier A."/>
            <person name="Kalinowski J."/>
            <person name="Ruckert C."/>
        </authorList>
    </citation>
    <scope>NUCLEOTIDE SEQUENCE</scope>
    <source>
        <strain evidence="3">CGMCC 4.3508</strain>
    </source>
</reference>
<keyword evidence="2" id="KW-0812">Transmembrane</keyword>
<reference evidence="3" key="2">
    <citation type="submission" date="2020-09" db="EMBL/GenBank/DDBJ databases">
        <authorList>
            <person name="Sun Q."/>
            <person name="Zhou Y."/>
        </authorList>
    </citation>
    <scope>NUCLEOTIDE SEQUENCE</scope>
    <source>
        <strain evidence="3">CGMCC 4.3508</strain>
    </source>
</reference>
<evidence type="ECO:0000313" key="4">
    <source>
        <dbReference type="Proteomes" id="UP000638263"/>
    </source>
</evidence>
<keyword evidence="2" id="KW-1133">Transmembrane helix</keyword>
<evidence type="ECO:0000256" key="1">
    <source>
        <dbReference type="SAM" id="MobiDB-lite"/>
    </source>
</evidence>
<sequence>MISSHQSASGLGSGQRTTGKFAPAAVAAVSLRTVTGLLFIRLFSCRARRTRDSRCCAPGVFEKDPTGPVLVPTGPRNGPAACRSGVTAGGRLSEVAGLAAGTRGADSSADSAAVMGGTTISAVMSAGDAEQESGNEEDGSENDHEQEPDL</sequence>
<feature type="region of interest" description="Disordered" evidence="1">
    <location>
        <begin position="58"/>
        <end position="78"/>
    </location>
</feature>
<name>A0A917RIZ0_9NOCA</name>
<dbReference type="Proteomes" id="UP000638263">
    <property type="component" value="Unassembled WGS sequence"/>
</dbReference>
<keyword evidence="2" id="KW-0472">Membrane</keyword>
<feature type="compositionally biased region" description="Acidic residues" evidence="1">
    <location>
        <begin position="129"/>
        <end position="140"/>
    </location>
</feature>
<dbReference type="EMBL" id="BMMH01000004">
    <property type="protein sequence ID" value="GGL10407.1"/>
    <property type="molecule type" value="Genomic_DNA"/>
</dbReference>
<evidence type="ECO:0000256" key="2">
    <source>
        <dbReference type="SAM" id="Phobius"/>
    </source>
</evidence>
<accession>A0A917RIZ0</accession>
<protein>
    <submittedName>
        <fullName evidence="3">Uncharacterized protein</fullName>
    </submittedName>
</protein>
<feature type="transmembrane region" description="Helical" evidence="2">
    <location>
        <begin position="21"/>
        <end position="44"/>
    </location>
</feature>
<gene>
    <name evidence="3" type="ORF">GCM10011588_26010</name>
</gene>
<evidence type="ECO:0000313" key="3">
    <source>
        <dbReference type="EMBL" id="GGL10407.1"/>
    </source>
</evidence>
<feature type="compositionally biased region" description="Basic and acidic residues" evidence="1">
    <location>
        <begin position="141"/>
        <end position="150"/>
    </location>
</feature>
<organism evidence="3 4">
    <name type="scientific">Nocardia jinanensis</name>
    <dbReference type="NCBI Taxonomy" id="382504"/>
    <lineage>
        <taxon>Bacteria</taxon>
        <taxon>Bacillati</taxon>
        <taxon>Actinomycetota</taxon>
        <taxon>Actinomycetes</taxon>
        <taxon>Mycobacteriales</taxon>
        <taxon>Nocardiaceae</taxon>
        <taxon>Nocardia</taxon>
    </lineage>
</organism>